<dbReference type="Pfam" id="PF02146">
    <property type="entry name" value="SIR2"/>
    <property type="match status" value="1"/>
</dbReference>
<feature type="domain" description="Deacetylase sirtuin-type" evidence="5">
    <location>
        <begin position="6"/>
        <end position="260"/>
    </location>
</feature>
<protein>
    <recommendedName>
        <fullName evidence="1">protein acetyllysine N-acetyltransferase</fullName>
        <ecNumber evidence="1">2.3.1.286</ecNumber>
    </recommendedName>
</protein>
<evidence type="ECO:0000256" key="2">
    <source>
        <dbReference type="ARBA" id="ARBA00022679"/>
    </source>
</evidence>
<feature type="binding site" evidence="4">
    <location>
        <position position="165"/>
    </location>
    <ligand>
        <name>Zn(2+)</name>
        <dbReference type="ChEBI" id="CHEBI:29105"/>
    </ligand>
</feature>
<evidence type="ECO:0000313" key="6">
    <source>
        <dbReference type="EMBL" id="MBB4016342.1"/>
    </source>
</evidence>
<name>A0A840BXD2_9HYPH</name>
<keyword evidence="3" id="KW-0520">NAD</keyword>
<dbReference type="AlphaFoldDB" id="A0A840BXD2"/>
<reference evidence="6 7" key="1">
    <citation type="submission" date="2020-08" db="EMBL/GenBank/DDBJ databases">
        <title>Genomic Encyclopedia of Type Strains, Phase IV (KMG-IV): sequencing the most valuable type-strain genomes for metagenomic binning, comparative biology and taxonomic classification.</title>
        <authorList>
            <person name="Goeker M."/>
        </authorList>
    </citation>
    <scope>NUCLEOTIDE SEQUENCE [LARGE SCALE GENOMIC DNA]</scope>
    <source>
        <strain evidence="6 7">DSM 103737</strain>
    </source>
</reference>
<proteinExistence type="predicted"/>
<dbReference type="GO" id="GO:0070403">
    <property type="term" value="F:NAD+ binding"/>
    <property type="evidence" value="ECO:0007669"/>
    <property type="project" value="InterPro"/>
</dbReference>
<feature type="binding site" evidence="4">
    <location>
        <position position="140"/>
    </location>
    <ligand>
        <name>Zn(2+)</name>
        <dbReference type="ChEBI" id="CHEBI:29105"/>
    </ligand>
</feature>
<dbReference type="GO" id="GO:0046872">
    <property type="term" value="F:metal ion binding"/>
    <property type="evidence" value="ECO:0007669"/>
    <property type="project" value="UniProtKB-KW"/>
</dbReference>
<dbReference type="GO" id="GO:0017136">
    <property type="term" value="F:histone deacetylase activity, NAD-dependent"/>
    <property type="evidence" value="ECO:0007669"/>
    <property type="project" value="TreeGrafter"/>
</dbReference>
<evidence type="ECO:0000256" key="4">
    <source>
        <dbReference type="PROSITE-ProRule" id="PRU00236"/>
    </source>
</evidence>
<evidence type="ECO:0000259" key="5">
    <source>
        <dbReference type="PROSITE" id="PS50305"/>
    </source>
</evidence>
<dbReference type="Proteomes" id="UP000577362">
    <property type="component" value="Unassembled WGS sequence"/>
</dbReference>
<dbReference type="InterPro" id="IPR003000">
    <property type="entry name" value="Sirtuin"/>
</dbReference>
<feature type="binding site" evidence="4">
    <location>
        <position position="137"/>
    </location>
    <ligand>
        <name>Zn(2+)</name>
        <dbReference type="ChEBI" id="CHEBI:29105"/>
    </ligand>
</feature>
<keyword evidence="4" id="KW-0862">Zinc</keyword>
<gene>
    <name evidence="6" type="ORF">GGR16_001348</name>
</gene>
<dbReference type="PROSITE" id="PS50305">
    <property type="entry name" value="SIRTUIN"/>
    <property type="match status" value="1"/>
</dbReference>
<dbReference type="SUPFAM" id="SSF52467">
    <property type="entry name" value="DHS-like NAD/FAD-binding domain"/>
    <property type="match status" value="1"/>
</dbReference>
<dbReference type="EMBL" id="JACIEN010000001">
    <property type="protein sequence ID" value="MBB4016342.1"/>
    <property type="molecule type" value="Genomic_DNA"/>
</dbReference>
<dbReference type="Gene3D" id="3.40.50.1220">
    <property type="entry name" value="TPP-binding domain"/>
    <property type="match status" value="1"/>
</dbReference>
<sequence>MIASGPAALDEDLGVLAEWLASAEVVAPFTGAGISTESGVPDFRSPGSPWLTNQPIAFDAFVASAEARREAWRRKFAMDDLYAGAAPGRGHHFLAGLVATGKAPAIITQNIDGLQQAAGVPEERVIELHGNGTYAACLDCAQRQELAEIRPAFESSGRPPACPHCGGIVKSATISFGQTLPQAALQRALALAGASDLFIAIGSSLLVHPAAGLPVMAKRHGARLVIINREATPLDEIADLVLNGEIGAICMRLAELSGDAGRSINYS</sequence>
<dbReference type="InterPro" id="IPR026590">
    <property type="entry name" value="Ssirtuin_cat_dom"/>
</dbReference>
<dbReference type="GO" id="GO:0016787">
    <property type="term" value="F:hydrolase activity"/>
    <property type="evidence" value="ECO:0007669"/>
    <property type="project" value="UniProtKB-KW"/>
</dbReference>
<keyword evidence="4" id="KW-0479">Metal-binding</keyword>
<dbReference type="PANTHER" id="PTHR11085:SF4">
    <property type="entry name" value="NAD-DEPENDENT PROTEIN DEACYLASE"/>
    <property type="match status" value="1"/>
</dbReference>
<dbReference type="Gene3D" id="2.20.28.200">
    <property type="match status" value="1"/>
</dbReference>
<evidence type="ECO:0000313" key="7">
    <source>
        <dbReference type="Proteomes" id="UP000577362"/>
    </source>
</evidence>
<dbReference type="PANTHER" id="PTHR11085">
    <property type="entry name" value="NAD-DEPENDENT PROTEIN DEACYLASE SIRTUIN-5, MITOCHONDRIAL-RELATED"/>
    <property type="match status" value="1"/>
</dbReference>
<evidence type="ECO:0000256" key="1">
    <source>
        <dbReference type="ARBA" id="ARBA00012928"/>
    </source>
</evidence>
<feature type="binding site" evidence="4">
    <location>
        <position position="162"/>
    </location>
    <ligand>
        <name>Zn(2+)</name>
        <dbReference type="ChEBI" id="CHEBI:29105"/>
    </ligand>
</feature>
<dbReference type="EC" id="2.3.1.286" evidence="1"/>
<dbReference type="InterPro" id="IPR029035">
    <property type="entry name" value="DHS-like_NAD/FAD-binding_dom"/>
</dbReference>
<feature type="active site" description="Proton acceptor" evidence="4">
    <location>
        <position position="129"/>
    </location>
</feature>
<organism evidence="6 7">
    <name type="scientific">Chelatococcus caeni</name>
    <dbReference type="NCBI Taxonomy" id="1348468"/>
    <lineage>
        <taxon>Bacteria</taxon>
        <taxon>Pseudomonadati</taxon>
        <taxon>Pseudomonadota</taxon>
        <taxon>Alphaproteobacteria</taxon>
        <taxon>Hyphomicrobiales</taxon>
        <taxon>Chelatococcaceae</taxon>
        <taxon>Chelatococcus</taxon>
    </lineage>
</organism>
<keyword evidence="7" id="KW-1185">Reference proteome</keyword>
<evidence type="ECO:0000256" key="3">
    <source>
        <dbReference type="ARBA" id="ARBA00023027"/>
    </source>
</evidence>
<accession>A0A840BXD2</accession>
<comment type="caution">
    <text evidence="6">The sequence shown here is derived from an EMBL/GenBank/DDBJ whole genome shotgun (WGS) entry which is preliminary data.</text>
</comment>
<keyword evidence="2" id="KW-0808">Transferase</keyword>
<dbReference type="RefSeq" id="WP_210289417.1">
    <property type="nucleotide sequence ID" value="NZ_JACIEN010000001.1"/>
</dbReference>
<dbReference type="CDD" id="cd01407">
    <property type="entry name" value="SIR2-fam"/>
    <property type="match status" value="1"/>
</dbReference>
<dbReference type="InterPro" id="IPR050134">
    <property type="entry name" value="NAD-dep_sirtuin_deacylases"/>
</dbReference>
<keyword evidence="6" id="KW-0378">Hydrolase</keyword>